<reference evidence="1 2" key="1">
    <citation type="journal article" date="2017" name="Front. Microbiol.">
        <title>Genome Sequence of Desulfurella amilsii Strain TR1 and Comparative Genomics of Desulfurellaceae Family.</title>
        <authorList>
            <person name="Florentino A.P."/>
            <person name="Stams A.J."/>
            <person name="Sanchez-Andrea I."/>
        </authorList>
    </citation>
    <scope>NUCLEOTIDE SEQUENCE [LARGE SCALE GENOMIC DNA]</scope>
    <source>
        <strain evidence="1 2">TR1</strain>
    </source>
</reference>
<name>A0A1X4XY70_9BACT</name>
<protein>
    <submittedName>
        <fullName evidence="1">Uncharacterized protein</fullName>
    </submittedName>
</protein>
<evidence type="ECO:0000313" key="2">
    <source>
        <dbReference type="Proteomes" id="UP000194141"/>
    </source>
</evidence>
<evidence type="ECO:0000313" key="1">
    <source>
        <dbReference type="EMBL" id="OSS42492.1"/>
    </source>
</evidence>
<dbReference type="Proteomes" id="UP000194141">
    <property type="component" value="Unassembled WGS sequence"/>
</dbReference>
<gene>
    <name evidence="1" type="ORF">DESAMIL20_676</name>
</gene>
<keyword evidence="2" id="KW-1185">Reference proteome</keyword>
<dbReference type="EMBL" id="MDSU01000016">
    <property type="protein sequence ID" value="OSS42492.1"/>
    <property type="molecule type" value="Genomic_DNA"/>
</dbReference>
<organism evidence="1 2">
    <name type="scientific">Desulfurella amilsii</name>
    <dbReference type="NCBI Taxonomy" id="1562698"/>
    <lineage>
        <taxon>Bacteria</taxon>
        <taxon>Pseudomonadati</taxon>
        <taxon>Campylobacterota</taxon>
        <taxon>Desulfurellia</taxon>
        <taxon>Desulfurellales</taxon>
        <taxon>Desulfurellaceae</taxon>
        <taxon>Desulfurella</taxon>
    </lineage>
</organism>
<dbReference type="AlphaFoldDB" id="A0A1X4XY70"/>
<comment type="caution">
    <text evidence="1">The sequence shown here is derived from an EMBL/GenBank/DDBJ whole genome shotgun (WGS) entry which is preliminary data.</text>
</comment>
<dbReference type="STRING" id="1562698.DESAMIL20_676"/>
<accession>A0A1X4XY70</accession>
<proteinExistence type="predicted"/>
<sequence length="52" mass="6468">MREKMQFGYEYIICHRYKHIAIVTNIYLVSQKVTNKDRKNFKTKIKRKIDEF</sequence>